<dbReference type="Pfam" id="PF12796">
    <property type="entry name" value="Ank_2"/>
    <property type="match status" value="3"/>
</dbReference>
<comment type="caution">
    <text evidence="4">The sequence shown here is derived from an EMBL/GenBank/DDBJ whole genome shotgun (WGS) entry which is preliminary data.</text>
</comment>
<accession>A0A6G0WU49</accession>
<evidence type="ECO:0000313" key="4">
    <source>
        <dbReference type="EMBL" id="KAF0731021.1"/>
    </source>
</evidence>
<dbReference type="PANTHER" id="PTHR24198:SF165">
    <property type="entry name" value="ANKYRIN REPEAT-CONTAINING PROTEIN-RELATED"/>
    <property type="match status" value="1"/>
</dbReference>
<organism evidence="4 5">
    <name type="scientific">Aphanomyces euteiches</name>
    <dbReference type="NCBI Taxonomy" id="100861"/>
    <lineage>
        <taxon>Eukaryota</taxon>
        <taxon>Sar</taxon>
        <taxon>Stramenopiles</taxon>
        <taxon>Oomycota</taxon>
        <taxon>Saprolegniomycetes</taxon>
        <taxon>Saprolegniales</taxon>
        <taxon>Verrucalvaceae</taxon>
        <taxon>Aphanomyces</taxon>
    </lineage>
</organism>
<dbReference type="Gene3D" id="1.25.40.20">
    <property type="entry name" value="Ankyrin repeat-containing domain"/>
    <property type="match status" value="3"/>
</dbReference>
<dbReference type="EMBL" id="VJMJ01000147">
    <property type="protein sequence ID" value="KAF0731021.1"/>
    <property type="molecule type" value="Genomic_DNA"/>
</dbReference>
<dbReference type="SMART" id="SM00248">
    <property type="entry name" value="ANK"/>
    <property type="match status" value="8"/>
</dbReference>
<dbReference type="PANTHER" id="PTHR24198">
    <property type="entry name" value="ANKYRIN REPEAT AND PROTEIN KINASE DOMAIN-CONTAINING PROTEIN"/>
    <property type="match status" value="1"/>
</dbReference>
<dbReference type="InterPro" id="IPR036770">
    <property type="entry name" value="Ankyrin_rpt-contain_sf"/>
</dbReference>
<evidence type="ECO:0000256" key="1">
    <source>
        <dbReference type="ARBA" id="ARBA00022737"/>
    </source>
</evidence>
<dbReference type="Proteomes" id="UP000481153">
    <property type="component" value="Unassembled WGS sequence"/>
</dbReference>
<dbReference type="Pfam" id="PF13637">
    <property type="entry name" value="Ank_4"/>
    <property type="match status" value="1"/>
</dbReference>
<keyword evidence="5" id="KW-1185">Reference proteome</keyword>
<evidence type="ECO:0000256" key="2">
    <source>
        <dbReference type="ARBA" id="ARBA00023043"/>
    </source>
</evidence>
<dbReference type="PROSITE" id="PS50088">
    <property type="entry name" value="ANK_REPEAT"/>
    <property type="match status" value="1"/>
</dbReference>
<gene>
    <name evidence="4" type="ORF">Ae201684_011572</name>
</gene>
<reference evidence="4 5" key="1">
    <citation type="submission" date="2019-07" db="EMBL/GenBank/DDBJ databases">
        <title>Genomics analysis of Aphanomyces spp. identifies a new class of oomycete effector associated with host adaptation.</title>
        <authorList>
            <person name="Gaulin E."/>
        </authorList>
    </citation>
    <scope>NUCLEOTIDE SEQUENCE [LARGE SCALE GENOMIC DNA]</scope>
    <source>
        <strain evidence="4 5">ATCC 201684</strain>
    </source>
</reference>
<feature type="repeat" description="ANK" evidence="3">
    <location>
        <begin position="37"/>
        <end position="70"/>
    </location>
</feature>
<evidence type="ECO:0000256" key="3">
    <source>
        <dbReference type="PROSITE-ProRule" id="PRU00023"/>
    </source>
</evidence>
<evidence type="ECO:0000313" key="5">
    <source>
        <dbReference type="Proteomes" id="UP000481153"/>
    </source>
</evidence>
<dbReference type="AlphaFoldDB" id="A0A6G0WU49"/>
<keyword evidence="1" id="KW-0677">Repeat</keyword>
<dbReference type="SUPFAM" id="SSF48403">
    <property type="entry name" value="Ankyrin repeat"/>
    <property type="match status" value="1"/>
</dbReference>
<protein>
    <submittedName>
        <fullName evidence="4">Uncharacterized protein</fullName>
    </submittedName>
</protein>
<dbReference type="InterPro" id="IPR002110">
    <property type="entry name" value="Ankyrin_rpt"/>
</dbReference>
<keyword evidence="2 3" id="KW-0040">ANK repeat</keyword>
<dbReference type="VEuPathDB" id="FungiDB:AeMF1_017123"/>
<proteinExistence type="predicted"/>
<sequence>MQKGQTALMEACQHGWASAVQLLLDHPNIDLHLKDENGETALFKACARGQLDSLVALLGHHDINVNATDADGRTALLVACETKTQAQVPLVANLLKHPQIDVNHKDNDGMTCLMSLCQSGADAMIAYVHELYNAHKHADDKDAFEEFKRSYVEIVVELIELLVDHPSIDVNATLDDSGATAFYFACHFDHLNILQVLFGHSRLDPHQPNDDGTTPFMVACAHNRSASVALLMEEIDIDVNNANKEGHTAIVMACATGAVDVVQLLITECPQLNVNYQTPECRNTALLIAVRENHLKIVESLLEHPEIDISLENKEGLTAMDLAIQKERNDIIELLMLNM</sequence>
<name>A0A6G0WU49_9STRA</name>